<dbReference type="InParanoid" id="A0A2J7QDG8"/>
<protein>
    <recommendedName>
        <fullName evidence="3">Reverse transcriptase domain-containing protein</fullName>
    </recommendedName>
</protein>
<name>A0A2J7QDG8_9NEOP</name>
<keyword evidence="2" id="KW-1185">Reference proteome</keyword>
<proteinExistence type="predicted"/>
<accession>A0A2J7QDG8</accession>
<dbReference type="PANTHER" id="PTHR19446">
    <property type="entry name" value="REVERSE TRANSCRIPTASES"/>
    <property type="match status" value="1"/>
</dbReference>
<dbReference type="STRING" id="105785.A0A2J7QDG8"/>
<evidence type="ECO:0008006" key="3">
    <source>
        <dbReference type="Google" id="ProtNLM"/>
    </source>
</evidence>
<organism evidence="1 2">
    <name type="scientific">Cryptotermes secundus</name>
    <dbReference type="NCBI Taxonomy" id="105785"/>
    <lineage>
        <taxon>Eukaryota</taxon>
        <taxon>Metazoa</taxon>
        <taxon>Ecdysozoa</taxon>
        <taxon>Arthropoda</taxon>
        <taxon>Hexapoda</taxon>
        <taxon>Insecta</taxon>
        <taxon>Pterygota</taxon>
        <taxon>Neoptera</taxon>
        <taxon>Polyneoptera</taxon>
        <taxon>Dictyoptera</taxon>
        <taxon>Blattodea</taxon>
        <taxon>Blattoidea</taxon>
        <taxon>Termitoidae</taxon>
        <taxon>Kalotermitidae</taxon>
        <taxon>Cryptotermitinae</taxon>
        <taxon>Cryptotermes</taxon>
    </lineage>
</organism>
<gene>
    <name evidence="1" type="ORF">B7P43_G09369</name>
</gene>
<evidence type="ECO:0000313" key="1">
    <source>
        <dbReference type="EMBL" id="PNF26628.1"/>
    </source>
</evidence>
<dbReference type="Proteomes" id="UP000235965">
    <property type="component" value="Unassembled WGS sequence"/>
</dbReference>
<dbReference type="EMBL" id="NEVH01015821">
    <property type="protein sequence ID" value="PNF26628.1"/>
    <property type="molecule type" value="Genomic_DNA"/>
</dbReference>
<comment type="caution">
    <text evidence="1">The sequence shown here is derived from an EMBL/GenBank/DDBJ whole genome shotgun (WGS) entry which is preliminary data.</text>
</comment>
<sequence>MSAKESLGYYGQKKHKPWFDEGCSKSLDQRNQAKLQWLQDPSELNGDNLNNIRRETSRHFRNKKREYLKDKIDELAMNSKNTNIRDLYGGINDFKRGYQPSSNLVKDENCHLLADSHNILNRWRIHFSQLLNVHRVSDVRQIEIHTAEPLVPHPNKRYKSPGSDQIPAELIQAGGEILRSKIHKLITSIWHKEKLPDQWKESIIIPVHKKGDKTDCSNYRGISLLSTSYKIVSNILLSRLSPYIDEITNELYPLNC</sequence>
<dbReference type="AlphaFoldDB" id="A0A2J7QDG8"/>
<reference evidence="1 2" key="1">
    <citation type="submission" date="2017-12" db="EMBL/GenBank/DDBJ databases">
        <title>Hemimetabolous genomes reveal molecular basis of termite eusociality.</title>
        <authorList>
            <person name="Harrison M.C."/>
            <person name="Jongepier E."/>
            <person name="Robertson H.M."/>
            <person name="Arning N."/>
            <person name="Bitard-Feildel T."/>
            <person name="Chao H."/>
            <person name="Childers C.P."/>
            <person name="Dinh H."/>
            <person name="Doddapaneni H."/>
            <person name="Dugan S."/>
            <person name="Gowin J."/>
            <person name="Greiner C."/>
            <person name="Han Y."/>
            <person name="Hu H."/>
            <person name="Hughes D.S.T."/>
            <person name="Huylmans A.-K."/>
            <person name="Kemena C."/>
            <person name="Kremer L.P.M."/>
            <person name="Lee S.L."/>
            <person name="Lopez-Ezquerra A."/>
            <person name="Mallet L."/>
            <person name="Monroy-Kuhn J.M."/>
            <person name="Moser A."/>
            <person name="Murali S.C."/>
            <person name="Muzny D.M."/>
            <person name="Otani S."/>
            <person name="Piulachs M.-D."/>
            <person name="Poelchau M."/>
            <person name="Qu J."/>
            <person name="Schaub F."/>
            <person name="Wada-Katsumata A."/>
            <person name="Worley K.C."/>
            <person name="Xie Q."/>
            <person name="Ylla G."/>
            <person name="Poulsen M."/>
            <person name="Gibbs R.A."/>
            <person name="Schal C."/>
            <person name="Richards S."/>
            <person name="Belles X."/>
            <person name="Korb J."/>
            <person name="Bornberg-Bauer E."/>
        </authorList>
    </citation>
    <scope>NUCLEOTIDE SEQUENCE [LARGE SCALE GENOMIC DNA]</scope>
    <source>
        <tissue evidence="1">Whole body</tissue>
    </source>
</reference>
<evidence type="ECO:0000313" key="2">
    <source>
        <dbReference type="Proteomes" id="UP000235965"/>
    </source>
</evidence>